<dbReference type="AlphaFoldDB" id="A0A2A6M7C0"/>
<name>A0A2A6M7C0_RHIFR</name>
<proteinExistence type="predicted"/>
<gene>
    <name evidence="1" type="ORF">CO661_02230</name>
</gene>
<reference evidence="1 2" key="1">
    <citation type="submission" date="2017-09" db="EMBL/GenBank/DDBJ databases">
        <title>Comparative genomics of rhizobia isolated from Phaseolus vulgaris in China.</title>
        <authorList>
            <person name="Tong W."/>
        </authorList>
    </citation>
    <scope>NUCLEOTIDE SEQUENCE [LARGE SCALE GENOMIC DNA]</scope>
    <source>
        <strain evidence="1 2">PCH1</strain>
    </source>
</reference>
<comment type="caution">
    <text evidence="1">The sequence shown here is derived from an EMBL/GenBank/DDBJ whole genome shotgun (WGS) entry which is preliminary data.</text>
</comment>
<accession>A0A2A6M7C0</accession>
<protein>
    <submittedName>
        <fullName evidence="1">Uncharacterized protein</fullName>
    </submittedName>
</protein>
<dbReference type="EMBL" id="NWTC01000001">
    <property type="protein sequence ID" value="PDT50460.1"/>
    <property type="molecule type" value="Genomic_DNA"/>
</dbReference>
<organism evidence="1 2">
    <name type="scientific">Rhizobium fredii</name>
    <name type="common">Sinorhizobium fredii</name>
    <dbReference type="NCBI Taxonomy" id="380"/>
    <lineage>
        <taxon>Bacteria</taxon>
        <taxon>Pseudomonadati</taxon>
        <taxon>Pseudomonadota</taxon>
        <taxon>Alphaproteobacteria</taxon>
        <taxon>Hyphomicrobiales</taxon>
        <taxon>Rhizobiaceae</taxon>
        <taxon>Sinorhizobium/Ensifer group</taxon>
        <taxon>Sinorhizobium</taxon>
    </lineage>
</organism>
<evidence type="ECO:0000313" key="2">
    <source>
        <dbReference type="Proteomes" id="UP000220353"/>
    </source>
</evidence>
<sequence>MAAPAIDCQLGLFMRPQQAAKVFEAFSPSASPLLEICTTKCLCLLRNAAQLAALAAELHGVSIEGVPIFRRRLRLKKIPSLVVGLEALWNCPLLAWEITPSDHEV</sequence>
<evidence type="ECO:0000313" key="1">
    <source>
        <dbReference type="EMBL" id="PDT50460.1"/>
    </source>
</evidence>
<dbReference type="Proteomes" id="UP000220353">
    <property type="component" value="Unassembled WGS sequence"/>
</dbReference>